<sequence length="194" mass="20141">MNDDSLTDRLPLVEGAVAGVSAYVFGYLVTYLATSGSMEERLSGFNFIAELFGGEPISVWQGVGWLFYNAHFVRTRATGGLGGPRSQNFIAASDGGAIVLLYLVPVVLLVGVGFVVARLAGADEAADAAAAGAAVTLGYFPLALTGRFLFSYDGSVAPDLVTALLLAGLVYPLIFGAVGGAAWSVFSEDNRFAE</sequence>
<organism evidence="3 4">
    <name type="scientific">Halolamina litorea</name>
    <dbReference type="NCBI Taxonomy" id="1515593"/>
    <lineage>
        <taxon>Archaea</taxon>
        <taxon>Methanobacteriati</taxon>
        <taxon>Methanobacteriota</taxon>
        <taxon>Stenosarchaea group</taxon>
        <taxon>Halobacteria</taxon>
        <taxon>Halobacteriales</taxon>
        <taxon>Haloferacaceae</taxon>
    </lineage>
</organism>
<proteinExistence type="predicted"/>
<dbReference type="Pfam" id="PF25933">
    <property type="entry name" value="DUF7978"/>
    <property type="match status" value="1"/>
</dbReference>
<keyword evidence="1" id="KW-1133">Transmembrane helix</keyword>
<evidence type="ECO:0000313" key="4">
    <source>
        <dbReference type="Proteomes" id="UP001597139"/>
    </source>
</evidence>
<dbReference type="Proteomes" id="UP001597139">
    <property type="component" value="Unassembled WGS sequence"/>
</dbReference>
<reference evidence="3 4" key="1">
    <citation type="journal article" date="2019" name="Int. J. Syst. Evol. Microbiol.">
        <title>The Global Catalogue of Microorganisms (GCM) 10K type strain sequencing project: providing services to taxonomists for standard genome sequencing and annotation.</title>
        <authorList>
            <consortium name="The Broad Institute Genomics Platform"/>
            <consortium name="The Broad Institute Genome Sequencing Center for Infectious Disease"/>
            <person name="Wu L."/>
            <person name="Ma J."/>
        </authorList>
    </citation>
    <scope>NUCLEOTIDE SEQUENCE [LARGE SCALE GENOMIC DNA]</scope>
    <source>
        <strain evidence="3 4">CGMCC 1.12859</strain>
    </source>
</reference>
<feature type="transmembrane region" description="Helical" evidence="1">
    <location>
        <begin position="12"/>
        <end position="33"/>
    </location>
</feature>
<accession>A0ABD6BP75</accession>
<dbReference type="AlphaFoldDB" id="A0ABD6BP75"/>
<name>A0ABD6BP75_9EURY</name>
<feature type="transmembrane region" description="Helical" evidence="1">
    <location>
        <begin position="162"/>
        <end position="186"/>
    </location>
</feature>
<evidence type="ECO:0000256" key="1">
    <source>
        <dbReference type="SAM" id="Phobius"/>
    </source>
</evidence>
<keyword evidence="1" id="KW-0812">Transmembrane</keyword>
<evidence type="ECO:0000259" key="2">
    <source>
        <dbReference type="Pfam" id="PF25933"/>
    </source>
</evidence>
<feature type="transmembrane region" description="Helical" evidence="1">
    <location>
        <begin position="128"/>
        <end position="150"/>
    </location>
</feature>
<feature type="domain" description="DUF7978" evidence="2">
    <location>
        <begin position="5"/>
        <end position="184"/>
    </location>
</feature>
<dbReference type="InterPro" id="IPR058284">
    <property type="entry name" value="DUF7978"/>
</dbReference>
<evidence type="ECO:0000313" key="3">
    <source>
        <dbReference type="EMBL" id="MFD1566898.1"/>
    </source>
</evidence>
<gene>
    <name evidence="3" type="ORF">ACFSAU_05280</name>
</gene>
<dbReference type="RefSeq" id="WP_267646656.1">
    <property type="nucleotide sequence ID" value="NZ_JANHGR010000001.1"/>
</dbReference>
<comment type="caution">
    <text evidence="3">The sequence shown here is derived from an EMBL/GenBank/DDBJ whole genome shotgun (WGS) entry which is preliminary data.</text>
</comment>
<keyword evidence="1" id="KW-0472">Membrane</keyword>
<protein>
    <submittedName>
        <fullName evidence="3">Transporter</fullName>
    </submittedName>
</protein>
<feature type="transmembrane region" description="Helical" evidence="1">
    <location>
        <begin position="95"/>
        <end position="116"/>
    </location>
</feature>
<dbReference type="EMBL" id="JBHUCZ010000002">
    <property type="protein sequence ID" value="MFD1566898.1"/>
    <property type="molecule type" value="Genomic_DNA"/>
</dbReference>
<keyword evidence="4" id="KW-1185">Reference proteome</keyword>